<dbReference type="InterPro" id="IPR002397">
    <property type="entry name" value="Cyt_P450_B"/>
</dbReference>
<dbReference type="EMBL" id="JAPWIS010000025">
    <property type="protein sequence ID" value="MCZ4588742.1"/>
    <property type="molecule type" value="Genomic_DNA"/>
</dbReference>
<evidence type="ECO:0000256" key="5">
    <source>
        <dbReference type="ARBA" id="ARBA00023002"/>
    </source>
</evidence>
<dbReference type="PANTHER" id="PTHR46696:SF6">
    <property type="entry name" value="P450, PUTATIVE (EUROFUNG)-RELATED"/>
    <property type="match status" value="1"/>
</dbReference>
<proteinExistence type="inferred from homology"/>
<dbReference type="InterPro" id="IPR001128">
    <property type="entry name" value="Cyt_P450"/>
</dbReference>
<keyword evidence="6 8" id="KW-0408">Iron</keyword>
<dbReference type="Proteomes" id="UP001066327">
    <property type="component" value="Unassembled WGS sequence"/>
</dbReference>
<evidence type="ECO:0000313" key="11">
    <source>
        <dbReference type="EMBL" id="WLF52421.1"/>
    </source>
</evidence>
<evidence type="ECO:0000256" key="2">
    <source>
        <dbReference type="ARBA" id="ARBA00010617"/>
    </source>
</evidence>
<dbReference type="GO" id="GO:0004497">
    <property type="term" value="F:monooxygenase activity"/>
    <property type="evidence" value="ECO:0007669"/>
    <property type="project" value="UniProtKB-KW"/>
</dbReference>
<dbReference type="RefSeq" id="WP_269592328.1">
    <property type="nucleotide sequence ID" value="NZ_CP130956.1"/>
</dbReference>
<dbReference type="PRINTS" id="PR00359">
    <property type="entry name" value="BP450"/>
</dbReference>
<dbReference type="PRINTS" id="PR00385">
    <property type="entry name" value="P450"/>
</dbReference>
<accession>A0AAX3YQS4</accession>
<evidence type="ECO:0000313" key="9">
    <source>
        <dbReference type="EMBL" id="MCZ4588742.1"/>
    </source>
</evidence>
<geneLocation type="plasmid" evidence="10 13">
    <name>pRho-VOC14-L</name>
</geneLocation>
<evidence type="ECO:0000313" key="12">
    <source>
        <dbReference type="Proteomes" id="UP001066327"/>
    </source>
</evidence>
<comment type="similarity">
    <text evidence="2 8">Belongs to the cytochrome P450 family.</text>
</comment>
<dbReference type="InterPro" id="IPR036396">
    <property type="entry name" value="Cyt_P450_sf"/>
</dbReference>
<evidence type="ECO:0000256" key="3">
    <source>
        <dbReference type="ARBA" id="ARBA00022617"/>
    </source>
</evidence>
<keyword evidence="5 8" id="KW-0560">Oxidoreductase</keyword>
<dbReference type="EMBL" id="CP130956">
    <property type="protein sequence ID" value="WLF52421.1"/>
    <property type="molecule type" value="Genomic_DNA"/>
</dbReference>
<keyword evidence="12" id="KW-1185">Reference proteome</keyword>
<dbReference type="Pfam" id="PF00067">
    <property type="entry name" value="p450"/>
    <property type="match status" value="1"/>
</dbReference>
<comment type="cofactor">
    <cofactor evidence="1">
        <name>heme</name>
        <dbReference type="ChEBI" id="CHEBI:30413"/>
    </cofactor>
</comment>
<dbReference type="AlphaFoldDB" id="A0AAX3YQS4"/>
<dbReference type="FunFam" id="1.10.630.10:FF:000018">
    <property type="entry name" value="Cytochrome P450 monooxygenase"/>
    <property type="match status" value="1"/>
</dbReference>
<protein>
    <submittedName>
        <fullName evidence="10">Cytochrome P450</fullName>
    </submittedName>
</protein>
<reference evidence="10" key="2">
    <citation type="submission" date="2023-07" db="EMBL/GenBank/DDBJ databases">
        <title>Genomic analysis of Rhodococcus opacus VOC-14 with glycol ethers degradation activity.</title>
        <authorList>
            <person name="Narkevich D.A."/>
            <person name="Hlushen A.M."/>
            <person name="Akhremchuk A.E."/>
            <person name="Sikolenko M.A."/>
            <person name="Valentovich L.N."/>
        </authorList>
    </citation>
    <scope>NUCLEOTIDE SEQUENCE</scope>
    <source>
        <strain evidence="10">VOC-14</strain>
        <plasmid evidence="10">pRho-VOC14-L</plasmid>
    </source>
</reference>
<dbReference type="EMBL" id="CP130956">
    <property type="protein sequence ID" value="WLF51782.1"/>
    <property type="molecule type" value="Genomic_DNA"/>
</dbReference>
<evidence type="ECO:0000256" key="7">
    <source>
        <dbReference type="ARBA" id="ARBA00023033"/>
    </source>
</evidence>
<dbReference type="GO" id="GO:0016705">
    <property type="term" value="F:oxidoreductase activity, acting on paired donors, with incorporation or reduction of molecular oxygen"/>
    <property type="evidence" value="ECO:0007669"/>
    <property type="project" value="InterPro"/>
</dbReference>
<dbReference type="Proteomes" id="UP001231166">
    <property type="component" value="Plasmid pRho-VOC14-L"/>
</dbReference>
<sequence length="433" mass="48399">MTTTHTIPPETGFDELVALEPEARKCPFPTYSTLQADHPIAYSDALNAWVITRHDDILTILRQPEVFSSRQQSGPSSVTALAERVVADDSYPDATRDHAARRLRLSKSPVLVNSDPPEHRRQRRLVTSAFSPRSVDSMVPAITEIAETIVDAAVAAGKVDLVQNFTFPFPMTVIARILGVPEAKMEVFKLWTIAFTRGVGANDLDREQIIELFAAVDDFYDYFTEQIADREREPKDDLLTAVVQSRIDGERPLTEDELLQMLVQFLVAGNETTTNLIGSCLLRLSGDPELLTGLQADMSRIPDFVEEVLRLESPTQGMYRTLTRDYDLAGTHLPAGSMVFMIYAAANRDPEVFKCPHDVSEENDPKRHLSFGRGEHLCLGMHLARREAIIALEALLSRIEKIIPERATTEIDYNRSFILRGITALPVELVAKT</sequence>
<dbReference type="PANTHER" id="PTHR46696">
    <property type="entry name" value="P450, PUTATIVE (EUROFUNG)-RELATED"/>
    <property type="match status" value="1"/>
</dbReference>
<keyword evidence="10" id="KW-0614">Plasmid</keyword>
<reference evidence="9" key="1">
    <citation type="submission" date="2022-12" db="EMBL/GenBank/DDBJ databases">
        <authorList>
            <person name="Krivoruchko A.V."/>
            <person name="Elkin A."/>
        </authorList>
    </citation>
    <scope>NUCLEOTIDE SEQUENCE</scope>
    <source>
        <strain evidence="9">IEGM 249</strain>
    </source>
</reference>
<evidence type="ECO:0000313" key="10">
    <source>
        <dbReference type="EMBL" id="WLF51782.1"/>
    </source>
</evidence>
<gene>
    <name evidence="9" type="ORF">O4328_34710</name>
    <name evidence="10" type="ORF">Q5707_40625</name>
    <name evidence="11" type="ORF">Q5707_44370</name>
</gene>
<keyword evidence="7 8" id="KW-0503">Monooxygenase</keyword>
<dbReference type="InterPro" id="IPR017972">
    <property type="entry name" value="Cyt_P450_CS"/>
</dbReference>
<evidence type="ECO:0000256" key="1">
    <source>
        <dbReference type="ARBA" id="ARBA00001971"/>
    </source>
</evidence>
<evidence type="ECO:0000313" key="13">
    <source>
        <dbReference type="Proteomes" id="UP001231166"/>
    </source>
</evidence>
<dbReference type="Gene3D" id="1.10.630.10">
    <property type="entry name" value="Cytochrome P450"/>
    <property type="match status" value="1"/>
</dbReference>
<dbReference type="SUPFAM" id="SSF48264">
    <property type="entry name" value="Cytochrome P450"/>
    <property type="match status" value="1"/>
</dbReference>
<dbReference type="GO" id="GO:0020037">
    <property type="term" value="F:heme binding"/>
    <property type="evidence" value="ECO:0007669"/>
    <property type="project" value="InterPro"/>
</dbReference>
<name>A0AAX3YQS4_RHOOP</name>
<keyword evidence="4 8" id="KW-0479">Metal-binding</keyword>
<evidence type="ECO:0000256" key="6">
    <source>
        <dbReference type="ARBA" id="ARBA00023004"/>
    </source>
</evidence>
<evidence type="ECO:0000256" key="8">
    <source>
        <dbReference type="RuleBase" id="RU000461"/>
    </source>
</evidence>
<dbReference type="PROSITE" id="PS00086">
    <property type="entry name" value="CYTOCHROME_P450"/>
    <property type="match status" value="1"/>
</dbReference>
<evidence type="ECO:0000256" key="4">
    <source>
        <dbReference type="ARBA" id="ARBA00022723"/>
    </source>
</evidence>
<organism evidence="10 13">
    <name type="scientific">Rhodococcus opacus</name>
    <name type="common">Nocardia opaca</name>
    <dbReference type="NCBI Taxonomy" id="37919"/>
    <lineage>
        <taxon>Bacteria</taxon>
        <taxon>Bacillati</taxon>
        <taxon>Actinomycetota</taxon>
        <taxon>Actinomycetes</taxon>
        <taxon>Mycobacteriales</taxon>
        <taxon>Nocardiaceae</taxon>
        <taxon>Rhodococcus</taxon>
    </lineage>
</organism>
<dbReference type="GO" id="GO:0005506">
    <property type="term" value="F:iron ion binding"/>
    <property type="evidence" value="ECO:0007669"/>
    <property type="project" value="InterPro"/>
</dbReference>
<keyword evidence="3 8" id="KW-0349">Heme</keyword>